<dbReference type="InterPro" id="IPR000326">
    <property type="entry name" value="PAP2/HPO"/>
</dbReference>
<feature type="domain" description="Phosphatidic acid phosphatase type 2/haloperoxidase" evidence="2">
    <location>
        <begin position="118"/>
        <end position="213"/>
    </location>
</feature>
<keyword evidence="1" id="KW-0472">Membrane</keyword>
<protein>
    <submittedName>
        <fullName evidence="3">PAP2 superfamily protein</fullName>
    </submittedName>
</protein>
<gene>
    <name evidence="3" type="ORF">SAMN05443665_1003229</name>
</gene>
<dbReference type="Pfam" id="PF01569">
    <property type="entry name" value="PAP2"/>
    <property type="match status" value="1"/>
</dbReference>
<feature type="transmembrane region" description="Helical" evidence="1">
    <location>
        <begin position="170"/>
        <end position="186"/>
    </location>
</feature>
<dbReference type="EMBL" id="FZOR01000003">
    <property type="protein sequence ID" value="SNS39753.1"/>
    <property type="molecule type" value="Genomic_DNA"/>
</dbReference>
<evidence type="ECO:0000313" key="3">
    <source>
        <dbReference type="EMBL" id="SNS39753.1"/>
    </source>
</evidence>
<name>A0A239E6W1_9ACTN</name>
<keyword evidence="4" id="KW-1185">Reference proteome</keyword>
<dbReference type="OrthoDB" id="5289372at2"/>
<accession>A0A239E6W1</accession>
<sequence>MKPETAVRGRAAALGWRRRGLPVAIMAVVAADVLLDGPLRRLDWAVHEFCDAHVRGGLLAAVHFVTKLGQRGDLVAVIFPLAAIASVRTRSARCLVVGVAIVGGLSLLQSGLKSVIPRTYPYSGTDVLFTHGNAYPSGHTLNAFVLVWLILELLVIAFPAARLPAQRRRGIALATGCATAAALTVADEHWLTDVLFSLALGPLLLALLIRWRPFGP</sequence>
<proteinExistence type="predicted"/>
<feature type="transmembrane region" description="Helical" evidence="1">
    <location>
        <begin position="192"/>
        <end position="211"/>
    </location>
</feature>
<organism evidence="3 4">
    <name type="scientific">Actinomadura meyerae</name>
    <dbReference type="NCBI Taxonomy" id="240840"/>
    <lineage>
        <taxon>Bacteria</taxon>
        <taxon>Bacillati</taxon>
        <taxon>Actinomycetota</taxon>
        <taxon>Actinomycetes</taxon>
        <taxon>Streptosporangiales</taxon>
        <taxon>Thermomonosporaceae</taxon>
        <taxon>Actinomadura</taxon>
    </lineage>
</organism>
<evidence type="ECO:0000256" key="1">
    <source>
        <dbReference type="SAM" id="Phobius"/>
    </source>
</evidence>
<evidence type="ECO:0000259" key="2">
    <source>
        <dbReference type="Pfam" id="PF01569"/>
    </source>
</evidence>
<feature type="transmembrane region" description="Helical" evidence="1">
    <location>
        <begin position="141"/>
        <end position="158"/>
    </location>
</feature>
<keyword evidence="1" id="KW-1133">Transmembrane helix</keyword>
<dbReference type="Gene3D" id="1.20.144.10">
    <property type="entry name" value="Phosphatidic acid phosphatase type 2/haloperoxidase"/>
    <property type="match status" value="1"/>
</dbReference>
<dbReference type="RefSeq" id="WP_089324824.1">
    <property type="nucleotide sequence ID" value="NZ_FZOR01000003.1"/>
</dbReference>
<evidence type="ECO:0000313" key="4">
    <source>
        <dbReference type="Proteomes" id="UP000198318"/>
    </source>
</evidence>
<dbReference type="SUPFAM" id="SSF48317">
    <property type="entry name" value="Acid phosphatase/Vanadium-dependent haloperoxidase"/>
    <property type="match status" value="1"/>
</dbReference>
<reference evidence="3 4" key="1">
    <citation type="submission" date="2017-06" db="EMBL/GenBank/DDBJ databases">
        <authorList>
            <person name="Kim H.J."/>
            <person name="Triplett B.A."/>
        </authorList>
    </citation>
    <scope>NUCLEOTIDE SEQUENCE [LARGE SCALE GENOMIC DNA]</scope>
    <source>
        <strain evidence="3 4">DSM 44715</strain>
    </source>
</reference>
<dbReference type="AlphaFoldDB" id="A0A239E6W1"/>
<keyword evidence="1" id="KW-0812">Transmembrane</keyword>
<dbReference type="Proteomes" id="UP000198318">
    <property type="component" value="Unassembled WGS sequence"/>
</dbReference>
<feature type="transmembrane region" description="Helical" evidence="1">
    <location>
        <begin position="94"/>
        <end position="112"/>
    </location>
</feature>
<dbReference type="InterPro" id="IPR036938">
    <property type="entry name" value="PAP2/HPO_sf"/>
</dbReference>